<feature type="transmembrane region" description="Helical" evidence="5">
    <location>
        <begin position="441"/>
        <end position="463"/>
    </location>
</feature>
<evidence type="ECO:0000256" key="3">
    <source>
        <dbReference type="ARBA" id="ARBA00022989"/>
    </source>
</evidence>
<feature type="transmembrane region" description="Helical" evidence="5">
    <location>
        <begin position="382"/>
        <end position="403"/>
    </location>
</feature>
<comment type="caution">
    <text evidence="6">The sequence shown here is derived from an EMBL/GenBank/DDBJ whole genome shotgun (WGS) entry which is preliminary data.</text>
</comment>
<dbReference type="AlphaFoldDB" id="A0A1F7R976"/>
<name>A0A1F7R976_9BACT</name>
<feature type="transmembrane region" description="Helical" evidence="5">
    <location>
        <begin position="20"/>
        <end position="42"/>
    </location>
</feature>
<dbReference type="PIRSF" id="PIRSF006060">
    <property type="entry name" value="AA_transporter"/>
    <property type="match status" value="1"/>
</dbReference>
<dbReference type="Pfam" id="PF13520">
    <property type="entry name" value="AA_permease_2"/>
    <property type="match status" value="1"/>
</dbReference>
<feature type="transmembrane region" description="Helical" evidence="5">
    <location>
        <begin position="146"/>
        <end position="167"/>
    </location>
</feature>
<protein>
    <submittedName>
        <fullName evidence="6">Amino acid transporter</fullName>
    </submittedName>
</protein>
<proteinExistence type="predicted"/>
<dbReference type="InterPro" id="IPR002293">
    <property type="entry name" value="AA/rel_permease1"/>
</dbReference>
<dbReference type="PANTHER" id="PTHR11785">
    <property type="entry name" value="AMINO ACID TRANSPORTER"/>
    <property type="match status" value="1"/>
</dbReference>
<dbReference type="Gene3D" id="1.20.1740.10">
    <property type="entry name" value="Amino acid/polyamine transporter I"/>
    <property type="match status" value="1"/>
</dbReference>
<feature type="transmembrane region" description="Helical" evidence="5">
    <location>
        <begin position="54"/>
        <end position="74"/>
    </location>
</feature>
<evidence type="ECO:0000256" key="2">
    <source>
        <dbReference type="ARBA" id="ARBA00022692"/>
    </source>
</evidence>
<dbReference type="GO" id="GO:0015179">
    <property type="term" value="F:L-amino acid transmembrane transporter activity"/>
    <property type="evidence" value="ECO:0007669"/>
    <property type="project" value="TreeGrafter"/>
</dbReference>
<evidence type="ECO:0000313" key="6">
    <source>
        <dbReference type="EMBL" id="OGL38093.1"/>
    </source>
</evidence>
<evidence type="ECO:0000256" key="4">
    <source>
        <dbReference type="ARBA" id="ARBA00023136"/>
    </source>
</evidence>
<organism evidence="6 7">
    <name type="scientific">Candidatus Schekmanbacteria bacterium GWA2_38_11</name>
    <dbReference type="NCBI Taxonomy" id="1817876"/>
    <lineage>
        <taxon>Bacteria</taxon>
        <taxon>Candidatus Schekmaniibacteriota</taxon>
    </lineage>
</organism>
<feature type="transmembrane region" description="Helical" evidence="5">
    <location>
        <begin position="179"/>
        <end position="199"/>
    </location>
</feature>
<dbReference type="GO" id="GO:0016020">
    <property type="term" value="C:membrane"/>
    <property type="evidence" value="ECO:0007669"/>
    <property type="project" value="UniProtKB-SubCell"/>
</dbReference>
<keyword evidence="2 5" id="KW-0812">Transmembrane</keyword>
<reference evidence="6 7" key="1">
    <citation type="journal article" date="2016" name="Nat. Commun.">
        <title>Thousands of microbial genomes shed light on interconnected biogeochemical processes in an aquifer system.</title>
        <authorList>
            <person name="Anantharaman K."/>
            <person name="Brown C.T."/>
            <person name="Hug L.A."/>
            <person name="Sharon I."/>
            <person name="Castelle C.J."/>
            <person name="Probst A.J."/>
            <person name="Thomas B.C."/>
            <person name="Singh A."/>
            <person name="Wilkins M.J."/>
            <person name="Karaoz U."/>
            <person name="Brodie E.L."/>
            <person name="Williams K.H."/>
            <person name="Hubbard S.S."/>
            <person name="Banfield J.F."/>
        </authorList>
    </citation>
    <scope>NUCLEOTIDE SEQUENCE [LARGE SCALE GENOMIC DNA]</scope>
</reference>
<comment type="subcellular location">
    <subcellularLocation>
        <location evidence="1">Membrane</location>
        <topology evidence="1">Multi-pass membrane protein</topology>
    </subcellularLocation>
</comment>
<dbReference type="InterPro" id="IPR050598">
    <property type="entry name" value="AminoAcid_Transporter"/>
</dbReference>
<feature type="transmembrane region" description="Helical" evidence="5">
    <location>
        <begin position="271"/>
        <end position="296"/>
    </location>
</feature>
<dbReference type="PANTHER" id="PTHR11785:SF512">
    <property type="entry name" value="SOBREMESA, ISOFORM B"/>
    <property type="match status" value="1"/>
</dbReference>
<keyword evidence="4 5" id="KW-0472">Membrane</keyword>
<dbReference type="EMBL" id="MGDB01000156">
    <property type="protein sequence ID" value="OGL38093.1"/>
    <property type="molecule type" value="Genomic_DNA"/>
</dbReference>
<feature type="transmembrane region" description="Helical" evidence="5">
    <location>
        <begin position="469"/>
        <end position="487"/>
    </location>
</feature>
<keyword evidence="3 5" id="KW-1133">Transmembrane helix</keyword>
<dbReference type="Proteomes" id="UP000178526">
    <property type="component" value="Unassembled WGS sequence"/>
</dbReference>
<evidence type="ECO:0000256" key="5">
    <source>
        <dbReference type="SAM" id="Phobius"/>
    </source>
</evidence>
<feature type="transmembrane region" description="Helical" evidence="5">
    <location>
        <begin position="336"/>
        <end position="362"/>
    </location>
</feature>
<gene>
    <name evidence="6" type="ORF">A2042_07020</name>
</gene>
<feature type="transmembrane region" description="Helical" evidence="5">
    <location>
        <begin position="231"/>
        <end position="250"/>
    </location>
</feature>
<evidence type="ECO:0000313" key="7">
    <source>
        <dbReference type="Proteomes" id="UP000178526"/>
    </source>
</evidence>
<sequence>MAGTEVTQTTKPEAREFKRGLGLLSSTMIVIGSMIGSGIFIVSADIARTVGSPGYLLLVWIIAGIITLVAALSYGELASMMPHAGGQYVYLREAYNPLIGFLYGWTLFLVIQTGTIAAVAVAFAKFTAVFFPVFSERNILFSVSGLHISAAQTLAIASIIILTFVNLRGLREGKIVQDIFTITKMAALLGIILIGVFVGRESAAYTMNFSKLWNASWTHVADGKITSAEPLSGLMILAALGVAMVGSLFASDAWNNITFTAGEVINPKRNVPLSLALGTGVVTLLYVFTNVVYIFVLPVTGRPDMPDVIGRGMQFAASDRVATAAASVIFGAPAEYIMAALIMISTFGCNNGLILAGARVYYAMGRDGLFFKKTGTLNRKSVPGVALLFQGIWASLLCISGTYSDLLDYIIFAVLVFYILTIGGIYVLRKKRPDAERPYKALGYPVLPALYILLAAAISIDLLIFKPKYTWPGVVIVLLGIPVYFLWKRFSEKTSS</sequence>
<evidence type="ECO:0000256" key="1">
    <source>
        <dbReference type="ARBA" id="ARBA00004141"/>
    </source>
</evidence>
<feature type="transmembrane region" description="Helical" evidence="5">
    <location>
        <begin position="409"/>
        <end position="429"/>
    </location>
</feature>
<accession>A0A1F7R976</accession>